<dbReference type="InterPro" id="IPR025736">
    <property type="entry name" value="PucR_C-HTH_dom"/>
</dbReference>
<gene>
    <name evidence="5" type="ORF">O4220_03030</name>
</gene>
<sequence length="501" mass="54515">MRLRDLIDLPDLQLQPIVTPEHFDPTIRWVVTTDMLDPSRYLSGGELVLTGLMWRAGPEDSRTFVRAVSKAGIAALAASDGGVVPDDLIEACREHGLPLFRVPADIAFATVTESVVRQLSTARASDLSLVLDRHRRLVASAGPGGGLGPLLEMVSSDLGMKCWVVTSSGRVLAGSENPPDTAAVAREFMTSVRLPRYCRTQRVSIFPVDGEATPRVVDWFVAFESDWQTWDVPRTSLAGQLASIVAVERGRVDERVSGSGILAQEFVRSIVGGATPADILAQMHVIGLDTETRYAAIVAATSGETLRLGELRPLLRELLAPLDITLGVVENEAIALVEARTDKTVSVRSAVQSVTPGLIGSGTTIGVSAPTAAADIRSAIEEACYARRLAEGRGADCSVVGHDELATLTILLANVPDDVRRMFTSRLLDPLTEYDDQHNSDLIATLSVYLDTNGAWTRCAEQLHMHVNSVRYRMQRIEELTGRDLSRLEDRIEFYLALRLR</sequence>
<dbReference type="InterPro" id="IPR051448">
    <property type="entry name" value="CdaR-like_regulators"/>
</dbReference>
<dbReference type="Proteomes" id="UP001081071">
    <property type="component" value="Unassembled WGS sequence"/>
</dbReference>
<dbReference type="Pfam" id="PF07905">
    <property type="entry name" value="PucR"/>
    <property type="match status" value="1"/>
</dbReference>
<protein>
    <submittedName>
        <fullName evidence="5">PucR family transcriptional regulator ligand-binding domain-containing protein</fullName>
    </submittedName>
</protein>
<evidence type="ECO:0000313" key="6">
    <source>
        <dbReference type="Proteomes" id="UP001081071"/>
    </source>
</evidence>
<comment type="similarity">
    <text evidence="1">Belongs to the CdaR family.</text>
</comment>
<feature type="domain" description="Purine catabolism PurC-like" evidence="2">
    <location>
        <begin position="5"/>
        <end position="119"/>
    </location>
</feature>
<dbReference type="EMBL" id="JAPWIJ010000001">
    <property type="protein sequence ID" value="MCZ4517474.1"/>
    <property type="molecule type" value="Genomic_DNA"/>
</dbReference>
<name>A0ABT4M9T6_9NOCA</name>
<evidence type="ECO:0000256" key="1">
    <source>
        <dbReference type="ARBA" id="ARBA00006754"/>
    </source>
</evidence>
<organism evidence="5 6">
    <name type="scientific">Rhodococcus ruber</name>
    <dbReference type="NCBI Taxonomy" id="1830"/>
    <lineage>
        <taxon>Bacteria</taxon>
        <taxon>Bacillati</taxon>
        <taxon>Actinomycetota</taxon>
        <taxon>Actinomycetes</taxon>
        <taxon>Mycobacteriales</taxon>
        <taxon>Nocardiaceae</taxon>
        <taxon>Rhodococcus</taxon>
    </lineage>
</organism>
<dbReference type="Pfam" id="PF13556">
    <property type="entry name" value="HTH_30"/>
    <property type="match status" value="1"/>
</dbReference>
<dbReference type="InterPro" id="IPR012914">
    <property type="entry name" value="PucR_dom"/>
</dbReference>
<evidence type="ECO:0000259" key="2">
    <source>
        <dbReference type="Pfam" id="PF07905"/>
    </source>
</evidence>
<dbReference type="RefSeq" id="WP_269602080.1">
    <property type="nucleotide sequence ID" value="NZ_JAPWIJ010000001.1"/>
</dbReference>
<evidence type="ECO:0000259" key="4">
    <source>
        <dbReference type="Pfam" id="PF17853"/>
    </source>
</evidence>
<feature type="domain" description="CdaR GGDEF-like" evidence="4">
    <location>
        <begin position="274"/>
        <end position="388"/>
    </location>
</feature>
<evidence type="ECO:0000259" key="3">
    <source>
        <dbReference type="Pfam" id="PF13556"/>
    </source>
</evidence>
<reference evidence="5" key="1">
    <citation type="submission" date="2022-12" db="EMBL/GenBank/DDBJ databases">
        <authorList>
            <person name="Krivoruchko A.V."/>
            <person name="Elkin A."/>
        </authorList>
    </citation>
    <scope>NUCLEOTIDE SEQUENCE</scope>
    <source>
        <strain evidence="5">IEGM 1391</strain>
    </source>
</reference>
<comment type="caution">
    <text evidence="5">The sequence shown here is derived from an EMBL/GenBank/DDBJ whole genome shotgun (WGS) entry which is preliminary data.</text>
</comment>
<keyword evidence="6" id="KW-1185">Reference proteome</keyword>
<dbReference type="Gene3D" id="1.10.10.2840">
    <property type="entry name" value="PucR C-terminal helix-turn-helix domain"/>
    <property type="match status" value="1"/>
</dbReference>
<accession>A0ABT4M9T6</accession>
<dbReference type="Pfam" id="PF17853">
    <property type="entry name" value="GGDEF_2"/>
    <property type="match status" value="1"/>
</dbReference>
<dbReference type="InterPro" id="IPR041522">
    <property type="entry name" value="CdaR_GGDEF"/>
</dbReference>
<evidence type="ECO:0000313" key="5">
    <source>
        <dbReference type="EMBL" id="MCZ4517474.1"/>
    </source>
</evidence>
<dbReference type="InterPro" id="IPR042070">
    <property type="entry name" value="PucR_C-HTH_sf"/>
</dbReference>
<dbReference type="PANTHER" id="PTHR33744:SF17">
    <property type="entry name" value="CONSERVED PROTEIN"/>
    <property type="match status" value="1"/>
</dbReference>
<proteinExistence type="inferred from homology"/>
<dbReference type="PANTHER" id="PTHR33744">
    <property type="entry name" value="CARBOHYDRATE DIACID REGULATOR"/>
    <property type="match status" value="1"/>
</dbReference>
<feature type="domain" description="PucR C-terminal helix-turn-helix" evidence="3">
    <location>
        <begin position="442"/>
        <end position="500"/>
    </location>
</feature>